<dbReference type="Proteomes" id="UP001195965">
    <property type="component" value="Chromosome"/>
</dbReference>
<evidence type="ECO:0000313" key="1">
    <source>
        <dbReference type="EMBL" id="XRI73737.1"/>
    </source>
</evidence>
<organism evidence="1 2">
    <name type="scientific">Acidithiobacillus montserratensis</name>
    <dbReference type="NCBI Taxonomy" id="2729135"/>
    <lineage>
        <taxon>Bacteria</taxon>
        <taxon>Pseudomonadati</taxon>
        <taxon>Pseudomonadota</taxon>
        <taxon>Acidithiobacillia</taxon>
        <taxon>Acidithiobacillales</taxon>
        <taxon>Acidithiobacillaceae</taxon>
        <taxon>Acidithiobacillus</taxon>
    </lineage>
</organism>
<gene>
    <name evidence="1" type="ORF">HHS34_000700</name>
</gene>
<protein>
    <submittedName>
        <fullName evidence="1">Uncharacterized protein</fullName>
    </submittedName>
</protein>
<keyword evidence="2" id="KW-1185">Reference proteome</keyword>
<accession>A0ACD5HFF3</accession>
<proteinExistence type="predicted"/>
<reference evidence="1 2" key="1">
    <citation type="journal article" date="2021" name="ISME J.">
        <title>Genomic evolution of the class Acidithiobacillia: deep-branching Proteobacteria living in extreme acidic conditions.</title>
        <authorList>
            <person name="Moya-Beltran A."/>
            <person name="Beard S."/>
            <person name="Rojas-Villalobos C."/>
            <person name="Issotta F."/>
            <person name="Gallardo Y."/>
            <person name="Ulloa R."/>
            <person name="Giaveno A."/>
            <person name="Degli Esposti M."/>
            <person name="Johnson D.B."/>
            <person name="Quatrini R."/>
        </authorList>
    </citation>
    <scope>NUCLEOTIDE SEQUENCE [LARGE SCALE GENOMIC DNA]</scope>
    <source>
        <strain evidence="1 2">GG1-14</strain>
    </source>
</reference>
<dbReference type="EMBL" id="CP127526">
    <property type="protein sequence ID" value="XRI73737.1"/>
    <property type="molecule type" value="Genomic_DNA"/>
</dbReference>
<sequence length="75" mass="8281">MAIKDLTSNKKIHERFNALAEDPDALDPKQLLKDVNSVGKGRFSQRLAAVLQKNNVDVCPPYIAGALTYLKGKLE</sequence>
<evidence type="ECO:0000313" key="2">
    <source>
        <dbReference type="Proteomes" id="UP001195965"/>
    </source>
</evidence>
<name>A0ACD5HFF3_9PROT</name>